<accession>A0A835SPV4</accession>
<keyword evidence="3" id="KW-1185">Reference proteome</keyword>
<feature type="compositionally biased region" description="Low complexity" evidence="1">
    <location>
        <begin position="486"/>
        <end position="529"/>
    </location>
</feature>
<feature type="region of interest" description="Disordered" evidence="1">
    <location>
        <begin position="547"/>
        <end position="581"/>
    </location>
</feature>
<dbReference type="AlphaFoldDB" id="A0A835SPV4"/>
<proteinExistence type="predicted"/>
<dbReference type="InterPro" id="IPR013083">
    <property type="entry name" value="Znf_RING/FYVE/PHD"/>
</dbReference>
<feature type="compositionally biased region" description="Pro residues" evidence="1">
    <location>
        <begin position="569"/>
        <end position="580"/>
    </location>
</feature>
<dbReference type="InterPro" id="IPR002110">
    <property type="entry name" value="Ankyrin_rpt"/>
</dbReference>
<feature type="region of interest" description="Disordered" evidence="1">
    <location>
        <begin position="472"/>
        <end position="529"/>
    </location>
</feature>
<feature type="compositionally biased region" description="Low complexity" evidence="1">
    <location>
        <begin position="138"/>
        <end position="163"/>
    </location>
</feature>
<evidence type="ECO:0000313" key="2">
    <source>
        <dbReference type="EMBL" id="KAG2431004.1"/>
    </source>
</evidence>
<protein>
    <recommendedName>
        <fullName evidence="4">RING-type domain-containing protein</fullName>
    </recommendedName>
</protein>
<feature type="compositionally biased region" description="Low complexity" evidence="1">
    <location>
        <begin position="547"/>
        <end position="559"/>
    </location>
</feature>
<evidence type="ECO:0000313" key="3">
    <source>
        <dbReference type="Proteomes" id="UP000613740"/>
    </source>
</evidence>
<feature type="compositionally biased region" description="Low complexity" evidence="1">
    <location>
        <begin position="636"/>
        <end position="652"/>
    </location>
</feature>
<dbReference type="Gene3D" id="3.30.40.10">
    <property type="entry name" value="Zinc/RING finger domain, C3HC4 (zinc finger)"/>
    <property type="match status" value="1"/>
</dbReference>
<feature type="region of interest" description="Disordered" evidence="1">
    <location>
        <begin position="109"/>
        <end position="198"/>
    </location>
</feature>
<dbReference type="InterPro" id="IPR036770">
    <property type="entry name" value="Ankyrin_rpt-contain_sf"/>
</dbReference>
<dbReference type="SUPFAM" id="SSF48403">
    <property type="entry name" value="Ankyrin repeat"/>
    <property type="match status" value="1"/>
</dbReference>
<dbReference type="EMBL" id="JAEHOD010000076">
    <property type="protein sequence ID" value="KAG2431004.1"/>
    <property type="molecule type" value="Genomic_DNA"/>
</dbReference>
<reference evidence="2" key="1">
    <citation type="journal article" date="2020" name="bioRxiv">
        <title>Comparative genomics of Chlamydomonas.</title>
        <authorList>
            <person name="Craig R.J."/>
            <person name="Hasan A.R."/>
            <person name="Ness R.W."/>
            <person name="Keightley P.D."/>
        </authorList>
    </citation>
    <scope>NUCLEOTIDE SEQUENCE</scope>
    <source>
        <strain evidence="2">CCAP 11/173</strain>
    </source>
</reference>
<evidence type="ECO:0008006" key="4">
    <source>
        <dbReference type="Google" id="ProtNLM"/>
    </source>
</evidence>
<dbReference type="OrthoDB" id="550145at2759"/>
<sequence length="740" mass="74139">MGNKVSVTPSDLRGGARSVEASIRAGANPDKRLLFKEDVGPLPRGCKCTPLGFALLADDVDMLQALLAAKADPNKPVGLPHEYDLTPLQLAAALCRPGAVSQLLAAGADPSATLVKRSSSKPIRPPDGRPSDYGDQQAAATAAVLAAATATSSNRARSQQQHNQHQHQHHNPPPPDPHGGGLQAPPLIDANLGSAAEGDTPLHTAVRQALEPDLVPLVLRQVAERGLVSRADVQEAVGELARQRLGGAFAALEALLDASGAATATATAGATAGAAGPGSSSNSGHSSGGGGGASSRDSQHHQQQQQQQQHRRQPPSAVHKANAAGATPLGLALAEPQDSARNCVALLASHPALDLVGTDVVLRAVGQRSRLPHAHLLLAAVQERAGAAAAAAAGGGGAGGVAAAAQRLLAAALSLYCGDRELVQSQTLEQARMALSVARSSARMAADRGWAGGRRPRLQQLQLQLQLQVRSTVAPQPPAPQPAPQGPAASGAGQSPQRQAQPAQAPQSPQQPAAAAADGSSTPQPSPATLAAAAAAAAAAGEAAVATAAAQPSQQPAAQGDDGGSRQLPPLPPLPPPPPGAVAVRLLRKTLVMAGVGLLARGLLGRRSTLRVALVMATAGVLTDGLWRGGGDVGGQRDAAGRQRAVGRQRQGAGPGATGAGAAAAAADGGDAGGLGGECCVCMSTKAVLGFVHGGVVHNCICASCMREMEQRYGSGAGSRSRRCPICKAHAQAVVRVVST</sequence>
<dbReference type="SMART" id="SM00248">
    <property type="entry name" value="ANK"/>
    <property type="match status" value="3"/>
</dbReference>
<feature type="region of interest" description="Disordered" evidence="1">
    <location>
        <begin position="632"/>
        <end position="663"/>
    </location>
</feature>
<comment type="caution">
    <text evidence="2">The sequence shown here is derived from an EMBL/GenBank/DDBJ whole genome shotgun (WGS) entry which is preliminary data.</text>
</comment>
<feature type="region of interest" description="Disordered" evidence="1">
    <location>
        <begin position="270"/>
        <end position="321"/>
    </location>
</feature>
<feature type="compositionally biased region" description="Low complexity" evidence="1">
    <location>
        <begin position="270"/>
        <end position="285"/>
    </location>
</feature>
<name>A0A835SPV4_9CHLO</name>
<dbReference type="Proteomes" id="UP000613740">
    <property type="component" value="Unassembled WGS sequence"/>
</dbReference>
<feature type="compositionally biased region" description="Pro residues" evidence="1">
    <location>
        <begin position="475"/>
        <end position="485"/>
    </location>
</feature>
<dbReference type="Gene3D" id="1.25.40.20">
    <property type="entry name" value="Ankyrin repeat-containing domain"/>
    <property type="match status" value="1"/>
</dbReference>
<organism evidence="2 3">
    <name type="scientific">Chlamydomonas schloesseri</name>
    <dbReference type="NCBI Taxonomy" id="2026947"/>
    <lineage>
        <taxon>Eukaryota</taxon>
        <taxon>Viridiplantae</taxon>
        <taxon>Chlorophyta</taxon>
        <taxon>core chlorophytes</taxon>
        <taxon>Chlorophyceae</taxon>
        <taxon>CS clade</taxon>
        <taxon>Chlamydomonadales</taxon>
        <taxon>Chlamydomonadaceae</taxon>
        <taxon>Chlamydomonas</taxon>
    </lineage>
</organism>
<gene>
    <name evidence="2" type="ORF">HYH02_013533</name>
</gene>
<evidence type="ECO:0000256" key="1">
    <source>
        <dbReference type="SAM" id="MobiDB-lite"/>
    </source>
</evidence>